<evidence type="ECO:0000313" key="1">
    <source>
        <dbReference type="EMBL" id="KAF2261349.1"/>
    </source>
</evidence>
<evidence type="ECO:0000313" key="2">
    <source>
        <dbReference type="Proteomes" id="UP000800093"/>
    </source>
</evidence>
<dbReference type="Proteomes" id="UP000800093">
    <property type="component" value="Unassembled WGS sequence"/>
</dbReference>
<organism evidence="1 2">
    <name type="scientific">Lojkania enalia</name>
    <dbReference type="NCBI Taxonomy" id="147567"/>
    <lineage>
        <taxon>Eukaryota</taxon>
        <taxon>Fungi</taxon>
        <taxon>Dikarya</taxon>
        <taxon>Ascomycota</taxon>
        <taxon>Pezizomycotina</taxon>
        <taxon>Dothideomycetes</taxon>
        <taxon>Pleosporomycetidae</taxon>
        <taxon>Pleosporales</taxon>
        <taxon>Pleosporales incertae sedis</taxon>
        <taxon>Lojkania</taxon>
    </lineage>
</organism>
<protein>
    <submittedName>
        <fullName evidence="1">Uncharacterized protein</fullName>
    </submittedName>
</protein>
<sequence>MKRKRIDAPVPVYPKKVAISSPKVVTNKSSTQNCRLTQILGQYGILQSIASHLFPKDLCSLAVSSKATYKAIFPRNESRISLLKLLKCDGRGIRIRGASHRKSHYFYDYECQEHALCGTEQVNRNVETQPCISCGVNTCDECRIHCVYRSIYQPPDEPDELPNFSGFALLSEPEMGILSPEHLGVKNAESWGLNPECQQTSHHDQGILDIPLESNVYAAPISIDEIIDTNLGAGPLKFSFSSDSPHPSPVTKAFWEITEKRKRMLCQRCFDKRRTIGHCCCSLRERYLNRWLCLKCYQKEEKIIAKLREPDPEECICGIPIVSHSICLWCFREAGQPAKQS</sequence>
<accession>A0A9P4K8B8</accession>
<dbReference type="AlphaFoldDB" id="A0A9P4K8B8"/>
<name>A0A9P4K8B8_9PLEO</name>
<reference evidence="2" key="1">
    <citation type="journal article" date="2020" name="Stud. Mycol.">
        <title>101 Dothideomycetes genomes: A test case for predicting lifestyles and emergence of pathogens.</title>
        <authorList>
            <person name="Haridas S."/>
            <person name="Albert R."/>
            <person name="Binder M."/>
            <person name="Bloem J."/>
            <person name="LaButti K."/>
            <person name="Salamov A."/>
            <person name="Andreopoulos B."/>
            <person name="Baker S."/>
            <person name="Barry K."/>
            <person name="Bills G."/>
            <person name="Bluhm B."/>
            <person name="Cannon C."/>
            <person name="Castanera R."/>
            <person name="Culley D."/>
            <person name="Daum C."/>
            <person name="Ezra D."/>
            <person name="Gonzalez J."/>
            <person name="Henrissat B."/>
            <person name="Kuo A."/>
            <person name="Liang C."/>
            <person name="Lipzen A."/>
            <person name="Lutzoni F."/>
            <person name="Magnuson J."/>
            <person name="Mondo S."/>
            <person name="Nolan M."/>
            <person name="Ohm R."/>
            <person name="Pangilinan J."/>
            <person name="Park H.-J."/>
            <person name="Ramirez L."/>
            <person name="Alfaro M."/>
            <person name="Sun H."/>
            <person name="Tritt A."/>
            <person name="Yoshinaga Y."/>
            <person name="Zwiers L.-H."/>
            <person name="Turgeon B."/>
            <person name="Goodwin S."/>
            <person name="Spatafora J."/>
            <person name="Crous P."/>
            <person name="Grigoriev I."/>
        </authorList>
    </citation>
    <scope>NUCLEOTIDE SEQUENCE [LARGE SCALE GENOMIC DNA]</scope>
    <source>
        <strain evidence="2">CBS 304.66</strain>
    </source>
</reference>
<gene>
    <name evidence="1" type="ORF">CC78DRAFT_583785</name>
</gene>
<comment type="caution">
    <text evidence="1">The sequence shown here is derived from an EMBL/GenBank/DDBJ whole genome shotgun (WGS) entry which is preliminary data.</text>
</comment>
<dbReference type="OrthoDB" id="3775616at2759"/>
<dbReference type="EMBL" id="ML986659">
    <property type="protein sequence ID" value="KAF2261349.1"/>
    <property type="molecule type" value="Genomic_DNA"/>
</dbReference>
<keyword evidence="2" id="KW-1185">Reference proteome</keyword>
<proteinExistence type="predicted"/>